<feature type="domain" description="4Fe-4S ferredoxin-type" evidence="5">
    <location>
        <begin position="259"/>
        <end position="288"/>
    </location>
</feature>
<dbReference type="Gene3D" id="3.30.70.20">
    <property type="match status" value="1"/>
</dbReference>
<dbReference type="STRING" id="1424294.Gferi_14660"/>
<evidence type="ECO:0000256" key="2">
    <source>
        <dbReference type="ARBA" id="ARBA00022723"/>
    </source>
</evidence>
<dbReference type="AlphaFoldDB" id="A0A1D8GII4"/>
<proteinExistence type="predicted"/>
<dbReference type="PANTHER" id="PTHR43687">
    <property type="entry name" value="ADENYLYLSULFATE REDUCTASE, BETA SUBUNIT"/>
    <property type="match status" value="1"/>
</dbReference>
<evidence type="ECO:0000256" key="4">
    <source>
        <dbReference type="ARBA" id="ARBA00023014"/>
    </source>
</evidence>
<sequence length="323" mass="37835">MTYDERYIRAIEYYEVPEPFHHLIELMLLENEIKLISLMGREAFDLEQLENLIRENFDQNSDSFLKNCYKRAIIKKFEQDHNIYFKVDRFYTRLSYFAQYESKTWQAIAKDERQKLDEWCFKTYVEDIRETIEKKIKGENIPLHNSNIMTLKEAQEMIDSMEREIYLQPCNCRAIALNCSKPKNTCIQFGCEINTPADRGWGEKLTKEMAKEVLKEANKGGLIHSGEDEALCNCDGCCCYPFRAAGVLGSKKKWPKATHVIYWNEEKCIHCGKCVKMCNFGAFYKIEGNKVNFDREKCWSCTVCAENCPKGAIIYSVEHELPL</sequence>
<dbReference type="KEGG" id="gfe:Gferi_14660"/>
<dbReference type="InterPro" id="IPR017900">
    <property type="entry name" value="4Fe4S_Fe_S_CS"/>
</dbReference>
<protein>
    <recommendedName>
        <fullName evidence="5">4Fe-4S ferredoxin-type domain-containing protein</fullName>
    </recommendedName>
</protein>
<keyword evidence="7" id="KW-1185">Reference proteome</keyword>
<keyword evidence="1" id="KW-0004">4Fe-4S</keyword>
<evidence type="ECO:0000259" key="5">
    <source>
        <dbReference type="PROSITE" id="PS51379"/>
    </source>
</evidence>
<dbReference type="OrthoDB" id="5422255at2"/>
<dbReference type="EMBL" id="CP017269">
    <property type="protein sequence ID" value="AOT70707.1"/>
    <property type="molecule type" value="Genomic_DNA"/>
</dbReference>
<dbReference type="PROSITE" id="PS00198">
    <property type="entry name" value="4FE4S_FER_1"/>
    <property type="match status" value="1"/>
</dbReference>
<evidence type="ECO:0000313" key="7">
    <source>
        <dbReference type="Proteomes" id="UP000095743"/>
    </source>
</evidence>
<accession>A0A1D8GII4</accession>
<feature type="domain" description="4Fe-4S ferredoxin-type" evidence="5">
    <location>
        <begin position="289"/>
        <end position="318"/>
    </location>
</feature>
<dbReference type="Proteomes" id="UP000095743">
    <property type="component" value="Chromosome"/>
</dbReference>
<gene>
    <name evidence="6" type="ORF">Gferi_14660</name>
</gene>
<dbReference type="InterPro" id="IPR050572">
    <property type="entry name" value="Fe-S_Ferredoxin"/>
</dbReference>
<evidence type="ECO:0000256" key="3">
    <source>
        <dbReference type="ARBA" id="ARBA00023004"/>
    </source>
</evidence>
<dbReference type="InterPro" id="IPR017896">
    <property type="entry name" value="4Fe4S_Fe-S-bd"/>
</dbReference>
<keyword evidence="3" id="KW-0408">Iron</keyword>
<dbReference type="GO" id="GO:0051539">
    <property type="term" value="F:4 iron, 4 sulfur cluster binding"/>
    <property type="evidence" value="ECO:0007669"/>
    <property type="project" value="UniProtKB-KW"/>
</dbReference>
<dbReference type="PROSITE" id="PS51379">
    <property type="entry name" value="4FE4S_FER_2"/>
    <property type="match status" value="2"/>
</dbReference>
<dbReference type="SUPFAM" id="SSF54862">
    <property type="entry name" value="4Fe-4S ferredoxins"/>
    <property type="match status" value="1"/>
</dbReference>
<keyword evidence="2" id="KW-0479">Metal-binding</keyword>
<evidence type="ECO:0000313" key="6">
    <source>
        <dbReference type="EMBL" id="AOT70707.1"/>
    </source>
</evidence>
<dbReference type="Pfam" id="PF14697">
    <property type="entry name" value="Fer4_21"/>
    <property type="match status" value="1"/>
</dbReference>
<dbReference type="RefSeq" id="WP_069977766.1">
    <property type="nucleotide sequence ID" value="NZ_CP017269.1"/>
</dbReference>
<dbReference type="PANTHER" id="PTHR43687:SF1">
    <property type="entry name" value="FERREDOXIN III"/>
    <property type="match status" value="1"/>
</dbReference>
<dbReference type="GO" id="GO:0046872">
    <property type="term" value="F:metal ion binding"/>
    <property type="evidence" value="ECO:0007669"/>
    <property type="project" value="UniProtKB-KW"/>
</dbReference>
<evidence type="ECO:0000256" key="1">
    <source>
        <dbReference type="ARBA" id="ARBA00022485"/>
    </source>
</evidence>
<reference evidence="6 7" key="1">
    <citation type="submission" date="2016-09" db="EMBL/GenBank/DDBJ databases">
        <title>Genomic analysis reveals versatility of anaerobic energy metabolism of Geosporobacter ferrireducens IRF9 of phylum Firmicutes.</title>
        <authorList>
            <person name="Kim S.-J."/>
        </authorList>
    </citation>
    <scope>NUCLEOTIDE SEQUENCE [LARGE SCALE GENOMIC DNA]</scope>
    <source>
        <strain evidence="6 7">IRF9</strain>
    </source>
</reference>
<keyword evidence="4" id="KW-0411">Iron-sulfur</keyword>
<name>A0A1D8GII4_9FIRM</name>
<organism evidence="6 7">
    <name type="scientific">Geosporobacter ferrireducens</name>
    <dbReference type="NCBI Taxonomy" id="1424294"/>
    <lineage>
        <taxon>Bacteria</taxon>
        <taxon>Bacillati</taxon>
        <taxon>Bacillota</taxon>
        <taxon>Clostridia</taxon>
        <taxon>Peptostreptococcales</taxon>
        <taxon>Thermotaleaceae</taxon>
        <taxon>Geosporobacter</taxon>
    </lineage>
</organism>